<gene>
    <name evidence="1" type="ORF">BKA59DRAFT_322368</name>
</gene>
<proteinExistence type="predicted"/>
<organism evidence="1 2">
    <name type="scientific">Fusarium tricinctum</name>
    <dbReference type="NCBI Taxonomy" id="61284"/>
    <lineage>
        <taxon>Eukaryota</taxon>
        <taxon>Fungi</taxon>
        <taxon>Dikarya</taxon>
        <taxon>Ascomycota</taxon>
        <taxon>Pezizomycotina</taxon>
        <taxon>Sordariomycetes</taxon>
        <taxon>Hypocreomycetidae</taxon>
        <taxon>Hypocreales</taxon>
        <taxon>Nectriaceae</taxon>
        <taxon>Fusarium</taxon>
        <taxon>Fusarium tricinctum species complex</taxon>
    </lineage>
</organism>
<dbReference type="EMBL" id="JAGPXF010000009">
    <property type="protein sequence ID" value="KAH7231143.1"/>
    <property type="molecule type" value="Genomic_DNA"/>
</dbReference>
<protein>
    <submittedName>
        <fullName evidence="1">Uncharacterized protein</fullName>
    </submittedName>
</protein>
<evidence type="ECO:0000313" key="1">
    <source>
        <dbReference type="EMBL" id="KAH7231143.1"/>
    </source>
</evidence>
<comment type="caution">
    <text evidence="1">The sequence shown here is derived from an EMBL/GenBank/DDBJ whole genome shotgun (WGS) entry which is preliminary data.</text>
</comment>
<reference evidence="1" key="1">
    <citation type="journal article" date="2021" name="Nat. Commun.">
        <title>Genetic determinants of endophytism in the Arabidopsis root mycobiome.</title>
        <authorList>
            <person name="Mesny F."/>
            <person name="Miyauchi S."/>
            <person name="Thiergart T."/>
            <person name="Pickel B."/>
            <person name="Atanasova L."/>
            <person name="Karlsson M."/>
            <person name="Huettel B."/>
            <person name="Barry K.W."/>
            <person name="Haridas S."/>
            <person name="Chen C."/>
            <person name="Bauer D."/>
            <person name="Andreopoulos W."/>
            <person name="Pangilinan J."/>
            <person name="LaButti K."/>
            <person name="Riley R."/>
            <person name="Lipzen A."/>
            <person name="Clum A."/>
            <person name="Drula E."/>
            <person name="Henrissat B."/>
            <person name="Kohler A."/>
            <person name="Grigoriev I.V."/>
            <person name="Martin F.M."/>
            <person name="Hacquard S."/>
        </authorList>
    </citation>
    <scope>NUCLEOTIDE SEQUENCE</scope>
    <source>
        <strain evidence="1">MPI-SDFR-AT-0068</strain>
    </source>
</reference>
<keyword evidence="2" id="KW-1185">Reference proteome</keyword>
<name>A0A8K0RM88_9HYPO</name>
<dbReference type="OrthoDB" id="5242801at2759"/>
<dbReference type="AlphaFoldDB" id="A0A8K0RM88"/>
<sequence length="229" mass="26619">MELAHHTDPMQLDSDLNETREAFHRLVINIQTPKGIKGKKRHYPQKRQFQRQIQDLRVSHSRQKVLVTVLCDALQGQNPLDSFYNNYHAVIADWNMLLAETSFPSNISSSNPYIIRAFKIIDGLICGEQTSYLLRRLAYVQLMWLFSALEDIIKLERESGQVIRARCYRDSSVALDIYMSAQEDASNPCYMRCKLKERKRAGRSWRDLSKPSPLFVLMYSDAAERIKGF</sequence>
<accession>A0A8K0RM88</accession>
<evidence type="ECO:0000313" key="2">
    <source>
        <dbReference type="Proteomes" id="UP000813427"/>
    </source>
</evidence>
<dbReference type="Proteomes" id="UP000813427">
    <property type="component" value="Unassembled WGS sequence"/>
</dbReference>